<keyword evidence="3 8" id="KW-0597">Phosphoprotein</keyword>
<dbReference type="EMBL" id="RXHU01000075">
    <property type="protein sequence ID" value="RTE06298.1"/>
    <property type="molecule type" value="Genomic_DNA"/>
</dbReference>
<dbReference type="Pfam" id="PF12833">
    <property type="entry name" value="HTH_18"/>
    <property type="match status" value="1"/>
</dbReference>
<dbReference type="PROSITE" id="PS01124">
    <property type="entry name" value="HTH_ARAC_FAMILY_2"/>
    <property type="match status" value="1"/>
</dbReference>
<evidence type="ECO:0000313" key="12">
    <source>
        <dbReference type="Proteomes" id="UP000276128"/>
    </source>
</evidence>
<dbReference type="Proteomes" id="UP000276128">
    <property type="component" value="Unassembled WGS sequence"/>
</dbReference>
<evidence type="ECO:0000256" key="3">
    <source>
        <dbReference type="ARBA" id="ARBA00022553"/>
    </source>
</evidence>
<evidence type="ECO:0000259" key="10">
    <source>
        <dbReference type="PROSITE" id="PS50110"/>
    </source>
</evidence>
<evidence type="ECO:0000313" key="11">
    <source>
        <dbReference type="EMBL" id="RTE06298.1"/>
    </source>
</evidence>
<dbReference type="Gene3D" id="3.40.50.2300">
    <property type="match status" value="1"/>
</dbReference>
<dbReference type="GO" id="GO:0005737">
    <property type="term" value="C:cytoplasm"/>
    <property type="evidence" value="ECO:0007669"/>
    <property type="project" value="UniProtKB-SubCell"/>
</dbReference>
<comment type="caution">
    <text evidence="11">The sequence shown here is derived from an EMBL/GenBank/DDBJ whole genome shotgun (WGS) entry which is preliminary data.</text>
</comment>
<accession>A0A430J874</accession>
<dbReference type="CDD" id="cd17536">
    <property type="entry name" value="REC_YesN-like"/>
    <property type="match status" value="1"/>
</dbReference>
<dbReference type="OrthoDB" id="9794370at2"/>
<feature type="domain" description="Response regulatory" evidence="10">
    <location>
        <begin position="10"/>
        <end position="127"/>
    </location>
</feature>
<evidence type="ECO:0000256" key="7">
    <source>
        <dbReference type="ARBA" id="ARBA00023163"/>
    </source>
</evidence>
<dbReference type="SMART" id="SM00448">
    <property type="entry name" value="REC"/>
    <property type="match status" value="1"/>
</dbReference>
<keyword evidence="5" id="KW-0805">Transcription regulation</keyword>
<dbReference type="PROSITE" id="PS50110">
    <property type="entry name" value="RESPONSE_REGULATORY"/>
    <property type="match status" value="1"/>
</dbReference>
<keyword evidence="4" id="KW-0902">Two-component regulatory system</keyword>
<evidence type="ECO:0000256" key="6">
    <source>
        <dbReference type="ARBA" id="ARBA00023125"/>
    </source>
</evidence>
<dbReference type="InterPro" id="IPR020449">
    <property type="entry name" value="Tscrpt_reg_AraC-type_HTH"/>
</dbReference>
<dbReference type="InterPro" id="IPR018060">
    <property type="entry name" value="HTH_AraC"/>
</dbReference>
<dbReference type="AlphaFoldDB" id="A0A430J874"/>
<dbReference type="InterPro" id="IPR051552">
    <property type="entry name" value="HptR"/>
</dbReference>
<protein>
    <submittedName>
        <fullName evidence="11">Response regulator</fullName>
    </submittedName>
</protein>
<dbReference type="GO" id="GO:0043565">
    <property type="term" value="F:sequence-specific DNA binding"/>
    <property type="evidence" value="ECO:0007669"/>
    <property type="project" value="InterPro"/>
</dbReference>
<sequence length="541" mass="62716">MQKGGVVMSKVVIIDDDMIIRRGLTRTIPWEQNGFTLAGSAGDGEEGLKLIDEVHPDVVVTDIRMPFMDGFQLTEAVKQQYPEIKIIMLTSFDEFELAHRALKLKVFDYLLKPVDGKQLLDTVKRAQLELQYELEMKQKVIEGMPLLRQRFLEKIIKKSLPESEIRSHCEYLNLKLPPTANYSVILITADDYSYPEYQNRFGKEMLKYCILNVAEETMRANYGGLVFDSEDNEIVIIYYDNESQEQMEERAIHIAETIRVNVLTYLKTTVTVGIGFIYAHPQHICRSYREAKAALEFRHIIGTNRVLTFGDTGLAPTNPEEIILGGLEKELVLKVKLGLDKEAQDMLEQIKKRVIEYKFVSLAQVRLIAIQISLLLFKEMEEFIEKQENLTENRDTLNAYYHELERFPTIQDIFDSIRQLTVRFLNLANRQREIQTKSIVMKAMEFMEQHFATEGLSLQDVARVVHVSPTYLSILFKKERNITFSDYLLKVRMTAAIELLRMSDLKSYEIADKVGYSNPQYFSQCFRKYTGYSPSDYRSNA</sequence>
<dbReference type="InterPro" id="IPR041522">
    <property type="entry name" value="CdaR_GGDEF"/>
</dbReference>
<dbReference type="SMART" id="SM00342">
    <property type="entry name" value="HTH_ARAC"/>
    <property type="match status" value="1"/>
</dbReference>
<dbReference type="GO" id="GO:0000160">
    <property type="term" value="P:phosphorelay signal transduction system"/>
    <property type="evidence" value="ECO:0007669"/>
    <property type="project" value="UniProtKB-KW"/>
</dbReference>
<dbReference type="Gene3D" id="1.10.10.60">
    <property type="entry name" value="Homeodomain-like"/>
    <property type="match status" value="2"/>
</dbReference>
<dbReference type="SUPFAM" id="SSF46689">
    <property type="entry name" value="Homeodomain-like"/>
    <property type="match status" value="2"/>
</dbReference>
<keyword evidence="2" id="KW-0963">Cytoplasm</keyword>
<evidence type="ECO:0000256" key="1">
    <source>
        <dbReference type="ARBA" id="ARBA00004496"/>
    </source>
</evidence>
<keyword evidence="7" id="KW-0804">Transcription</keyword>
<dbReference type="SUPFAM" id="SSF52172">
    <property type="entry name" value="CheY-like"/>
    <property type="match status" value="1"/>
</dbReference>
<evidence type="ECO:0000259" key="9">
    <source>
        <dbReference type="PROSITE" id="PS01124"/>
    </source>
</evidence>
<evidence type="ECO:0000256" key="5">
    <source>
        <dbReference type="ARBA" id="ARBA00023015"/>
    </source>
</evidence>
<evidence type="ECO:0000256" key="2">
    <source>
        <dbReference type="ARBA" id="ARBA00022490"/>
    </source>
</evidence>
<keyword evidence="6" id="KW-0238">DNA-binding</keyword>
<proteinExistence type="predicted"/>
<reference evidence="11 12" key="1">
    <citation type="submission" date="2018-12" db="EMBL/GenBank/DDBJ databases">
        <title>Bacillus ochoae sp. nov., Paenibacillus whitsoniae sp. nov., Paenibacillus spiritus sp. nov. Isolated from the Mars Exploration Rover during spacecraft assembly.</title>
        <authorList>
            <person name="Seuylemezian A."/>
            <person name="Vaishampayan P."/>
        </authorList>
    </citation>
    <scope>NUCLEOTIDE SEQUENCE [LARGE SCALE GENOMIC DNA]</scope>
    <source>
        <strain evidence="11 12">MER 54</strain>
    </source>
</reference>
<dbReference type="Pfam" id="PF00072">
    <property type="entry name" value="Response_reg"/>
    <property type="match status" value="1"/>
</dbReference>
<gene>
    <name evidence="11" type="ORF">EJQ19_23280</name>
</gene>
<feature type="domain" description="HTH araC/xylS-type" evidence="9">
    <location>
        <begin position="441"/>
        <end position="540"/>
    </location>
</feature>
<dbReference type="PANTHER" id="PTHR42713:SF3">
    <property type="entry name" value="TRANSCRIPTIONAL REGULATORY PROTEIN HPTR"/>
    <property type="match status" value="1"/>
</dbReference>
<dbReference type="PANTHER" id="PTHR42713">
    <property type="entry name" value="HISTIDINE KINASE-RELATED"/>
    <property type="match status" value="1"/>
</dbReference>
<dbReference type="InterPro" id="IPR011006">
    <property type="entry name" value="CheY-like_superfamily"/>
</dbReference>
<keyword evidence="12" id="KW-1185">Reference proteome</keyword>
<organism evidence="11 12">
    <name type="scientific">Paenibacillus whitsoniae</name>
    <dbReference type="NCBI Taxonomy" id="2496558"/>
    <lineage>
        <taxon>Bacteria</taxon>
        <taxon>Bacillati</taxon>
        <taxon>Bacillota</taxon>
        <taxon>Bacilli</taxon>
        <taxon>Bacillales</taxon>
        <taxon>Paenibacillaceae</taxon>
        <taxon>Paenibacillus</taxon>
    </lineage>
</organism>
<dbReference type="Pfam" id="PF17853">
    <property type="entry name" value="GGDEF_2"/>
    <property type="match status" value="1"/>
</dbReference>
<dbReference type="InterPro" id="IPR001789">
    <property type="entry name" value="Sig_transdc_resp-reg_receiver"/>
</dbReference>
<evidence type="ECO:0000256" key="4">
    <source>
        <dbReference type="ARBA" id="ARBA00023012"/>
    </source>
</evidence>
<name>A0A430J874_9BACL</name>
<feature type="modified residue" description="4-aspartylphosphate" evidence="8">
    <location>
        <position position="62"/>
    </location>
</feature>
<dbReference type="PRINTS" id="PR00032">
    <property type="entry name" value="HTHARAC"/>
</dbReference>
<evidence type="ECO:0000256" key="8">
    <source>
        <dbReference type="PROSITE-ProRule" id="PRU00169"/>
    </source>
</evidence>
<comment type="subcellular location">
    <subcellularLocation>
        <location evidence="1">Cytoplasm</location>
    </subcellularLocation>
</comment>
<dbReference type="GO" id="GO:0003700">
    <property type="term" value="F:DNA-binding transcription factor activity"/>
    <property type="evidence" value="ECO:0007669"/>
    <property type="project" value="InterPro"/>
</dbReference>
<dbReference type="InterPro" id="IPR009057">
    <property type="entry name" value="Homeodomain-like_sf"/>
</dbReference>